<reference evidence="3" key="1">
    <citation type="submission" date="2021-10" db="EMBL/GenBank/DDBJ databases">
        <title>De novo Genome Assembly of Clathrus columnatus (Basidiomycota, Fungi) Using Illumina and Nanopore Sequence Data.</title>
        <authorList>
            <person name="Ogiso-Tanaka E."/>
            <person name="Itagaki H."/>
            <person name="Hosoya T."/>
            <person name="Hosaka K."/>
        </authorList>
    </citation>
    <scope>NUCLEOTIDE SEQUENCE</scope>
    <source>
        <strain evidence="3">MO-923</strain>
    </source>
</reference>
<feature type="region of interest" description="Disordered" evidence="1">
    <location>
        <begin position="197"/>
        <end position="264"/>
    </location>
</feature>
<name>A0AAV5AL54_9AGAM</name>
<protein>
    <submittedName>
        <fullName evidence="3">Uncharacterized protein</fullName>
    </submittedName>
</protein>
<evidence type="ECO:0000313" key="3">
    <source>
        <dbReference type="EMBL" id="GJJ14208.1"/>
    </source>
</evidence>
<feature type="compositionally biased region" description="Low complexity" evidence="1">
    <location>
        <begin position="25"/>
        <end position="38"/>
    </location>
</feature>
<feature type="compositionally biased region" description="Polar residues" evidence="1">
    <location>
        <begin position="90"/>
        <end position="110"/>
    </location>
</feature>
<keyword evidence="4" id="KW-1185">Reference proteome</keyword>
<dbReference type="Pfam" id="PF12326">
    <property type="entry name" value="EOS1"/>
    <property type="match status" value="1"/>
</dbReference>
<keyword evidence="2" id="KW-0472">Membrane</keyword>
<evidence type="ECO:0000313" key="4">
    <source>
        <dbReference type="Proteomes" id="UP001050691"/>
    </source>
</evidence>
<gene>
    <name evidence="3" type="ORF">Clacol_008470</name>
</gene>
<feature type="region of interest" description="Disordered" evidence="1">
    <location>
        <begin position="1"/>
        <end position="63"/>
    </location>
</feature>
<feature type="transmembrane region" description="Helical" evidence="2">
    <location>
        <begin position="502"/>
        <end position="521"/>
    </location>
</feature>
<comment type="caution">
    <text evidence="3">The sequence shown here is derived from an EMBL/GenBank/DDBJ whole genome shotgun (WGS) entry which is preliminary data.</text>
</comment>
<accession>A0AAV5AL54</accession>
<feature type="compositionally biased region" description="Polar residues" evidence="1">
    <location>
        <begin position="222"/>
        <end position="245"/>
    </location>
</feature>
<proteinExistence type="predicted"/>
<feature type="compositionally biased region" description="Polar residues" evidence="1">
    <location>
        <begin position="252"/>
        <end position="262"/>
    </location>
</feature>
<dbReference type="GO" id="GO:0034599">
    <property type="term" value="P:cellular response to oxidative stress"/>
    <property type="evidence" value="ECO:0007669"/>
    <property type="project" value="InterPro"/>
</dbReference>
<dbReference type="Proteomes" id="UP001050691">
    <property type="component" value="Unassembled WGS sequence"/>
</dbReference>
<dbReference type="GO" id="GO:0005789">
    <property type="term" value="C:endoplasmic reticulum membrane"/>
    <property type="evidence" value="ECO:0007669"/>
    <property type="project" value="InterPro"/>
</dbReference>
<dbReference type="GO" id="GO:0006487">
    <property type="term" value="P:protein N-linked glycosylation"/>
    <property type="evidence" value="ECO:0007669"/>
    <property type="project" value="TreeGrafter"/>
</dbReference>
<dbReference type="PANTHER" id="PTHR28147:SF1">
    <property type="entry name" value="N-GLYCOSYLATION PROTEIN EOS1"/>
    <property type="match status" value="1"/>
</dbReference>
<keyword evidence="2" id="KW-0812">Transmembrane</keyword>
<dbReference type="AlphaFoldDB" id="A0AAV5AL54"/>
<feature type="region of interest" description="Disordered" evidence="1">
    <location>
        <begin position="90"/>
        <end position="121"/>
    </location>
</feature>
<dbReference type="InterPro" id="IPR021100">
    <property type="entry name" value="N-glycosylation_EOS1"/>
</dbReference>
<organism evidence="3 4">
    <name type="scientific">Clathrus columnatus</name>
    <dbReference type="NCBI Taxonomy" id="1419009"/>
    <lineage>
        <taxon>Eukaryota</taxon>
        <taxon>Fungi</taxon>
        <taxon>Dikarya</taxon>
        <taxon>Basidiomycota</taxon>
        <taxon>Agaricomycotina</taxon>
        <taxon>Agaricomycetes</taxon>
        <taxon>Phallomycetidae</taxon>
        <taxon>Phallales</taxon>
        <taxon>Clathraceae</taxon>
        <taxon>Clathrus</taxon>
    </lineage>
</organism>
<sequence>MPTDKGVQRRFPKRQQPQLGGLDVSASTSTSSFSISSILDPPPPYVLSRPHSSDDASAGVNNLDTLTADTPALTTSDMFTPSGTPIIFPASNSGSATPKATQSGFVSSPANPHAGPSASGVSIRKTLSSVDDILWADMRRRRNREPFLAPVGYEFEALPCQRRCDEEDDYTSADENNENTDQEDICPITEYNQDYTNLRPISTGSRGGMGETETEMDEPSSRLPTSRKITPPQRQYDSGSTSNSLLDIISGPSPTSPLSHDPSTPPLLAKLSRSRLTPLLFELFKLLSVVPAGLGFLWHLWCFVCTAWPPHDKLLDSVGFTTKETTDLSEFVVRLHSPFDHFICLLWTTVSKTLLTAHQCLALTTGLQLRWRAYYPSHATLIRLLALQAICWPATRFTLMFVNHDVRPVICWTIVGTTTCFSRAVQIWVVSNLKIVRYGMTPCRRVRGKARPPADGRSPSNGLTINTEINLSYISNITDPQTHPHDDDFTIKWVPRRWDWPLITRTCVIPAAVVYFVMAWVGELRREVGR</sequence>
<keyword evidence="2" id="KW-1133">Transmembrane helix</keyword>
<dbReference type="EMBL" id="BPWL01000009">
    <property type="protein sequence ID" value="GJJ14208.1"/>
    <property type="molecule type" value="Genomic_DNA"/>
</dbReference>
<dbReference type="PANTHER" id="PTHR28147">
    <property type="entry name" value="N-GLYCOSYLATION PROTEIN EOS1"/>
    <property type="match status" value="1"/>
</dbReference>
<evidence type="ECO:0000256" key="2">
    <source>
        <dbReference type="SAM" id="Phobius"/>
    </source>
</evidence>
<evidence type="ECO:0000256" key="1">
    <source>
        <dbReference type="SAM" id="MobiDB-lite"/>
    </source>
</evidence>